<evidence type="ECO:0000313" key="1">
    <source>
        <dbReference type="EMBL" id="MBA4638951.1"/>
    </source>
</evidence>
<proteinExistence type="predicted"/>
<accession>A0A7C8ZC99</accession>
<reference evidence="1" key="1">
    <citation type="journal article" date="2013" name="J. Plant Res.">
        <title>Effect of fungi and light on seed germination of three Opuntia species from semiarid lands of central Mexico.</title>
        <authorList>
            <person name="Delgado-Sanchez P."/>
            <person name="Jimenez-Bremont J.F."/>
            <person name="Guerrero-Gonzalez Mde L."/>
            <person name="Flores J."/>
        </authorList>
    </citation>
    <scope>NUCLEOTIDE SEQUENCE</scope>
    <source>
        <tissue evidence="1">Cladode</tissue>
    </source>
</reference>
<reference evidence="1" key="2">
    <citation type="submission" date="2020-07" db="EMBL/GenBank/DDBJ databases">
        <authorList>
            <person name="Vera ALvarez R."/>
            <person name="Arias-Moreno D.M."/>
            <person name="Jimenez-Jacinto V."/>
            <person name="Jimenez-Bremont J.F."/>
            <person name="Swaminathan K."/>
            <person name="Moose S.P."/>
            <person name="Guerrero-Gonzalez M.L."/>
            <person name="Marino-Ramirez L."/>
            <person name="Landsman D."/>
            <person name="Rodriguez-Kessler M."/>
            <person name="Delgado-Sanchez P."/>
        </authorList>
    </citation>
    <scope>NUCLEOTIDE SEQUENCE</scope>
    <source>
        <tissue evidence="1">Cladode</tissue>
    </source>
</reference>
<sequence>MDLQGFLTQQCLGMAALISANLKGGGDPGSNSPISLLIATLSVLSSKEASLNGALTLTSHVLSLKLELETQNEGYFRSEETREKGLIFKGFEEKPALGRG</sequence>
<name>A0A7C8ZC99_OPUST</name>
<protein>
    <submittedName>
        <fullName evidence="1">Uncharacterized protein</fullName>
    </submittedName>
</protein>
<organism evidence="1">
    <name type="scientific">Opuntia streptacantha</name>
    <name type="common">Prickly pear cactus</name>
    <name type="synonym">Opuntia cardona</name>
    <dbReference type="NCBI Taxonomy" id="393608"/>
    <lineage>
        <taxon>Eukaryota</taxon>
        <taxon>Viridiplantae</taxon>
        <taxon>Streptophyta</taxon>
        <taxon>Embryophyta</taxon>
        <taxon>Tracheophyta</taxon>
        <taxon>Spermatophyta</taxon>
        <taxon>Magnoliopsida</taxon>
        <taxon>eudicotyledons</taxon>
        <taxon>Gunneridae</taxon>
        <taxon>Pentapetalae</taxon>
        <taxon>Caryophyllales</taxon>
        <taxon>Cactineae</taxon>
        <taxon>Cactaceae</taxon>
        <taxon>Opuntioideae</taxon>
        <taxon>Opuntia</taxon>
    </lineage>
</organism>
<dbReference type="EMBL" id="GISG01111471">
    <property type="protein sequence ID" value="MBA4638951.1"/>
    <property type="molecule type" value="Transcribed_RNA"/>
</dbReference>
<dbReference type="AlphaFoldDB" id="A0A7C8ZC99"/>